<protein>
    <submittedName>
        <fullName evidence="2">Uma2 family endonuclease</fullName>
    </submittedName>
</protein>
<keyword evidence="3" id="KW-1185">Reference proteome</keyword>
<dbReference type="InterPro" id="IPR011335">
    <property type="entry name" value="Restrct_endonuc-II-like"/>
</dbReference>
<dbReference type="InterPro" id="IPR008538">
    <property type="entry name" value="Uma2"/>
</dbReference>
<proteinExistence type="predicted"/>
<dbReference type="Proteomes" id="UP000549971">
    <property type="component" value="Unassembled WGS sequence"/>
</dbReference>
<dbReference type="Gene3D" id="3.90.1570.10">
    <property type="entry name" value="tt1808, chain A"/>
    <property type="match status" value="1"/>
</dbReference>
<dbReference type="RefSeq" id="WP_184797070.1">
    <property type="nucleotide sequence ID" value="NZ_JACHMY010000001.1"/>
</dbReference>
<name>A0A7W9MUU8_9ACTN</name>
<gene>
    <name evidence="2" type="ORF">HDA39_003975</name>
</gene>
<evidence type="ECO:0000313" key="2">
    <source>
        <dbReference type="EMBL" id="MBB5837241.1"/>
    </source>
</evidence>
<feature type="domain" description="Putative restriction endonuclease" evidence="1">
    <location>
        <begin position="15"/>
        <end position="171"/>
    </location>
</feature>
<dbReference type="EMBL" id="JACHMY010000001">
    <property type="protein sequence ID" value="MBB5837241.1"/>
    <property type="molecule type" value="Genomic_DNA"/>
</dbReference>
<sequence length="187" mass="20434">MGSAQTLEPGGFTLADLDALPDDGMRYELVDGQLLVTPAQLAIHQRVAGQLFLRLQPACPEGLEVFFAPFDFRPSRHRSLQPALLVCRSGDVGPRGVEFCPLLLAVEILSPSTRMTDLLLKRALYEESGVSSYWIVDPEAETLTVLELVDGNYVERVVAKGNETFEAELPFAVRIVPGELVRPVNGG</sequence>
<dbReference type="GO" id="GO:0004519">
    <property type="term" value="F:endonuclease activity"/>
    <property type="evidence" value="ECO:0007669"/>
    <property type="project" value="UniProtKB-KW"/>
</dbReference>
<evidence type="ECO:0000259" key="1">
    <source>
        <dbReference type="Pfam" id="PF05685"/>
    </source>
</evidence>
<dbReference type="SUPFAM" id="SSF52980">
    <property type="entry name" value="Restriction endonuclease-like"/>
    <property type="match status" value="1"/>
</dbReference>
<reference evidence="2 3" key="1">
    <citation type="submission" date="2020-08" db="EMBL/GenBank/DDBJ databases">
        <title>Sequencing the genomes of 1000 actinobacteria strains.</title>
        <authorList>
            <person name="Klenk H.-P."/>
        </authorList>
    </citation>
    <scope>NUCLEOTIDE SEQUENCE [LARGE SCALE GENOMIC DNA]</scope>
    <source>
        <strain evidence="2 3">DSM 28967</strain>
    </source>
</reference>
<organism evidence="2 3">
    <name type="scientific">Kribbella italica</name>
    <dbReference type="NCBI Taxonomy" id="1540520"/>
    <lineage>
        <taxon>Bacteria</taxon>
        <taxon>Bacillati</taxon>
        <taxon>Actinomycetota</taxon>
        <taxon>Actinomycetes</taxon>
        <taxon>Propionibacteriales</taxon>
        <taxon>Kribbellaceae</taxon>
        <taxon>Kribbella</taxon>
    </lineage>
</organism>
<accession>A0A7W9MUU8</accession>
<dbReference type="AlphaFoldDB" id="A0A7W9MUU8"/>
<comment type="caution">
    <text evidence="2">The sequence shown here is derived from an EMBL/GenBank/DDBJ whole genome shotgun (WGS) entry which is preliminary data.</text>
</comment>
<evidence type="ECO:0000313" key="3">
    <source>
        <dbReference type="Proteomes" id="UP000549971"/>
    </source>
</evidence>
<dbReference type="CDD" id="cd06260">
    <property type="entry name" value="DUF820-like"/>
    <property type="match status" value="1"/>
</dbReference>
<dbReference type="PANTHER" id="PTHR35400:SF3">
    <property type="entry name" value="SLL1072 PROTEIN"/>
    <property type="match status" value="1"/>
</dbReference>
<dbReference type="Pfam" id="PF05685">
    <property type="entry name" value="Uma2"/>
    <property type="match status" value="1"/>
</dbReference>
<keyword evidence="2" id="KW-0378">Hydrolase</keyword>
<dbReference type="PANTHER" id="PTHR35400">
    <property type="entry name" value="SLR1083 PROTEIN"/>
    <property type="match status" value="1"/>
</dbReference>
<dbReference type="InterPro" id="IPR012296">
    <property type="entry name" value="Nuclease_put_TT1808"/>
</dbReference>
<keyword evidence="2" id="KW-0255">Endonuclease</keyword>
<keyword evidence="2" id="KW-0540">Nuclease</keyword>